<dbReference type="PANTHER" id="PTHR47691:SF3">
    <property type="entry name" value="HTH-TYPE TRANSCRIPTIONAL REGULATOR RV0890C-RELATED"/>
    <property type="match status" value="1"/>
</dbReference>
<dbReference type="GO" id="GO:0035556">
    <property type="term" value="P:intracellular signal transduction"/>
    <property type="evidence" value="ECO:0007669"/>
    <property type="project" value="InterPro"/>
</dbReference>
<dbReference type="InterPro" id="IPR001054">
    <property type="entry name" value="A/G_cyclase"/>
</dbReference>
<evidence type="ECO:0000313" key="3">
    <source>
        <dbReference type="Proteomes" id="UP000283644"/>
    </source>
</evidence>
<evidence type="ECO:0000259" key="1">
    <source>
        <dbReference type="PROSITE" id="PS50125"/>
    </source>
</evidence>
<evidence type="ECO:0000313" key="2">
    <source>
        <dbReference type="EMBL" id="RHW27580.1"/>
    </source>
</evidence>
<dbReference type="Gene3D" id="1.10.10.10">
    <property type="entry name" value="Winged helix-like DNA-binding domain superfamily/Winged helix DNA-binding domain"/>
    <property type="match status" value="1"/>
</dbReference>
<dbReference type="Gene3D" id="3.30.70.1230">
    <property type="entry name" value="Nucleotide cyclase"/>
    <property type="match status" value="1"/>
</dbReference>
<gene>
    <name evidence="2" type="ORF">D0Z08_07820</name>
</gene>
<dbReference type="InterPro" id="IPR058852">
    <property type="entry name" value="HTH_77"/>
</dbReference>
<dbReference type="Pfam" id="PF00211">
    <property type="entry name" value="Guanylate_cyc"/>
    <property type="match status" value="1"/>
</dbReference>
<dbReference type="RefSeq" id="WP_118924368.1">
    <property type="nucleotide sequence ID" value="NZ_QXGH01000012.1"/>
</dbReference>
<dbReference type="GO" id="GO:0004016">
    <property type="term" value="F:adenylate cyclase activity"/>
    <property type="evidence" value="ECO:0007669"/>
    <property type="project" value="UniProtKB-ARBA"/>
</dbReference>
<dbReference type="SUPFAM" id="SSF55073">
    <property type="entry name" value="Nucleotide cyclase"/>
    <property type="match status" value="1"/>
</dbReference>
<sequence length="862" mass="93412">MTRGRLVELPTGVVTLLFSDIEGSTRLLHRLGDAYGDVLETHHQVLRAVWDEFGGLEVNTEGDAFFVAFSEAAPAVDAARAAQQVLAEQVWPDGHVVRVRMGVHTGSPQVRSDDYWGIDVHYAARLCSAANGGQVLVSESTAAHVDDSLEDLGEHALKDFPAPRRIYHLVVDGLGSDRFAQVRTLRAGRTNLPDQLSSFLGREQELAEVCALLATHRLVTLAGAGGVGKTRLALAAAARLLDGSGDGVWLVELAPLHDPLAVPTSVAAALRVDVRPGVSTTDAIVDAVASRSLLLVLDNCEHLIGAVAELAAQIVPRCPGLVVLATSRASLGVKGEHVYRVPSLVEAEAVHLFAERAAAQRPGFVVDDTNTADVAALVARLDAMPLALELAAARLRSMDVAELRTRLEGGFRLLTGGPRTASRRQQTLEALIAWSYDLLTDAERTLFSRLSVFVGGCDLGAAVAVCSDDDLDEVDVVDLLDSLVDKSLVRVDDASGHVRYRMLETVREFAADRLDPAERARSAPRDHHLAGAARRHFDYFLALAESANLTAEGEQALRPELVQPETDNLRAALDRVVSSGEIEDGYRLAIALENFWVTLDPFEGITRFETLFAAGGDVQPILRARALRCYGGSSHIAGHHDQARRAYQESLALFRELGDERDVAILLHRIGTSLLAQGSVDDARRHIEESLEISRSVGSARDVVQAIGSMGWVALDQGDLSRAAQLFKESLDMVGDREWAWWQTNMLEGLTETSCRLGRFDEAANWARESLVLADQLSDRQSMVFALASIARAAAEIGDTVRAGRLWGAVEAEESRGRLGQWESERRAHEEVVAALADEEFERGRDEGRRLTLKQAVAAALG</sequence>
<organism evidence="2 3">
    <name type="scientific">Nocardioides immobilis</name>
    <dbReference type="NCBI Taxonomy" id="2049295"/>
    <lineage>
        <taxon>Bacteria</taxon>
        <taxon>Bacillati</taxon>
        <taxon>Actinomycetota</taxon>
        <taxon>Actinomycetes</taxon>
        <taxon>Propionibacteriales</taxon>
        <taxon>Nocardioidaceae</taxon>
        <taxon>Nocardioides</taxon>
    </lineage>
</organism>
<name>A0A417Y4J2_9ACTN</name>
<dbReference type="SMART" id="SM00028">
    <property type="entry name" value="TPR"/>
    <property type="match status" value="4"/>
</dbReference>
<dbReference type="EMBL" id="QXGH01000012">
    <property type="protein sequence ID" value="RHW27580.1"/>
    <property type="molecule type" value="Genomic_DNA"/>
</dbReference>
<dbReference type="OrthoDB" id="3755432at2"/>
<dbReference type="InterPro" id="IPR019734">
    <property type="entry name" value="TPR_rpt"/>
</dbReference>
<dbReference type="Gene3D" id="1.25.40.10">
    <property type="entry name" value="Tetratricopeptide repeat domain"/>
    <property type="match status" value="1"/>
</dbReference>
<dbReference type="SMART" id="SM00044">
    <property type="entry name" value="CYCc"/>
    <property type="match status" value="1"/>
</dbReference>
<dbReference type="InterPro" id="IPR011990">
    <property type="entry name" value="TPR-like_helical_dom_sf"/>
</dbReference>
<dbReference type="InterPro" id="IPR049052">
    <property type="entry name" value="nSTAND1"/>
</dbReference>
<dbReference type="Pfam" id="PF25872">
    <property type="entry name" value="HTH_77"/>
    <property type="match status" value="1"/>
</dbReference>
<dbReference type="Pfam" id="PF13424">
    <property type="entry name" value="TPR_12"/>
    <property type="match status" value="1"/>
</dbReference>
<dbReference type="PRINTS" id="PR00364">
    <property type="entry name" value="DISEASERSIST"/>
</dbReference>
<dbReference type="AlphaFoldDB" id="A0A417Y4J2"/>
<dbReference type="InterPro" id="IPR029787">
    <property type="entry name" value="Nucleotide_cyclase"/>
</dbReference>
<dbReference type="GO" id="GO:0009190">
    <property type="term" value="P:cyclic nucleotide biosynthetic process"/>
    <property type="evidence" value="ECO:0007669"/>
    <property type="project" value="InterPro"/>
</dbReference>
<protein>
    <submittedName>
        <fullName evidence="2">Adenylate/guanylate cyclase domain-containing protein</fullName>
    </submittedName>
</protein>
<reference evidence="2 3" key="1">
    <citation type="submission" date="2018-09" db="EMBL/GenBank/DDBJ databases">
        <title>Genome sequencing of Nocardioides immobilis CCTCC AB 2017083 for comparison to Nocardioides silvaticus.</title>
        <authorList>
            <person name="Li C."/>
            <person name="Wang G."/>
        </authorList>
    </citation>
    <scope>NUCLEOTIDE SEQUENCE [LARGE SCALE GENOMIC DNA]</scope>
    <source>
        <strain evidence="2 3">CCTCC AB 2017083</strain>
    </source>
</reference>
<comment type="caution">
    <text evidence="2">The sequence shown here is derived from an EMBL/GenBank/DDBJ whole genome shotgun (WGS) entry which is preliminary data.</text>
</comment>
<proteinExistence type="predicted"/>
<dbReference type="InterPro" id="IPR036388">
    <property type="entry name" value="WH-like_DNA-bd_sf"/>
</dbReference>
<dbReference type="Gene3D" id="3.40.50.300">
    <property type="entry name" value="P-loop containing nucleotide triphosphate hydrolases"/>
    <property type="match status" value="1"/>
</dbReference>
<dbReference type="Proteomes" id="UP000283644">
    <property type="component" value="Unassembled WGS sequence"/>
</dbReference>
<dbReference type="Pfam" id="PF20703">
    <property type="entry name" value="nSTAND1"/>
    <property type="match status" value="1"/>
</dbReference>
<feature type="domain" description="Guanylate cyclase" evidence="1">
    <location>
        <begin position="15"/>
        <end position="127"/>
    </location>
</feature>
<keyword evidence="3" id="KW-1185">Reference proteome</keyword>
<dbReference type="SUPFAM" id="SSF52540">
    <property type="entry name" value="P-loop containing nucleoside triphosphate hydrolases"/>
    <property type="match status" value="1"/>
</dbReference>
<accession>A0A417Y4J2</accession>
<dbReference type="SUPFAM" id="SSF48452">
    <property type="entry name" value="TPR-like"/>
    <property type="match status" value="1"/>
</dbReference>
<dbReference type="PANTHER" id="PTHR47691">
    <property type="entry name" value="REGULATOR-RELATED"/>
    <property type="match status" value="1"/>
</dbReference>
<dbReference type="InterPro" id="IPR027417">
    <property type="entry name" value="P-loop_NTPase"/>
</dbReference>
<dbReference type="PROSITE" id="PS50125">
    <property type="entry name" value="GUANYLATE_CYCLASE_2"/>
    <property type="match status" value="1"/>
</dbReference>
<dbReference type="CDD" id="cd07302">
    <property type="entry name" value="CHD"/>
    <property type="match status" value="1"/>
</dbReference>